<organism evidence="2 3">
    <name type="scientific">Equus przewalskii</name>
    <name type="common">Przewalski's horse</name>
    <name type="synonym">Equus caballus przewalskii</name>
    <dbReference type="NCBI Taxonomy" id="9798"/>
    <lineage>
        <taxon>Eukaryota</taxon>
        <taxon>Metazoa</taxon>
        <taxon>Chordata</taxon>
        <taxon>Craniata</taxon>
        <taxon>Vertebrata</taxon>
        <taxon>Euteleostomi</taxon>
        <taxon>Mammalia</taxon>
        <taxon>Eutheria</taxon>
        <taxon>Laurasiatheria</taxon>
        <taxon>Perissodactyla</taxon>
        <taxon>Equidae</taxon>
        <taxon>Equus</taxon>
    </lineage>
</organism>
<feature type="compositionally biased region" description="Low complexity" evidence="1">
    <location>
        <begin position="61"/>
        <end position="99"/>
    </location>
</feature>
<keyword evidence="2" id="KW-1185">Reference proteome</keyword>
<feature type="compositionally biased region" description="Low complexity" evidence="1">
    <location>
        <begin position="107"/>
        <end position="120"/>
    </location>
</feature>
<name>A0ABM4KA18_EQUPR</name>
<gene>
    <name evidence="3" type="primary">LOC139074972</name>
</gene>
<reference evidence="3" key="1">
    <citation type="submission" date="2025-08" db="UniProtKB">
        <authorList>
            <consortium name="RefSeq"/>
        </authorList>
    </citation>
    <scope>IDENTIFICATION</scope>
    <source>
        <tissue evidence="3">Blood</tissue>
    </source>
</reference>
<dbReference type="RefSeq" id="XP_070425041.1">
    <property type="nucleotide sequence ID" value="XM_070568940.1"/>
</dbReference>
<protein>
    <submittedName>
        <fullName evidence="3">Atherin-like</fullName>
    </submittedName>
</protein>
<evidence type="ECO:0000313" key="3">
    <source>
        <dbReference type="RefSeq" id="XP_070425041.1"/>
    </source>
</evidence>
<dbReference type="Proteomes" id="UP001652662">
    <property type="component" value="Chromosome 12"/>
</dbReference>
<feature type="compositionally biased region" description="Basic residues" evidence="1">
    <location>
        <begin position="132"/>
        <end position="145"/>
    </location>
</feature>
<accession>A0ABM4KA18</accession>
<feature type="compositionally biased region" description="Basic residues" evidence="1">
    <location>
        <begin position="32"/>
        <end position="43"/>
    </location>
</feature>
<feature type="region of interest" description="Disordered" evidence="1">
    <location>
        <begin position="1"/>
        <end position="208"/>
    </location>
</feature>
<evidence type="ECO:0000256" key="1">
    <source>
        <dbReference type="SAM" id="MobiDB-lite"/>
    </source>
</evidence>
<proteinExistence type="predicted"/>
<sequence>MARAGPRQSLPGIQQRLHQRARRGQQPAPSAPRRRQRKPRRARGSPPSAGTSCKRTGPGGPAALARPPRPARAGPRTARTGRLRGSAAQAGAATQHAGRPPGPLPGPALGLRRAHPLLSPQRPPPPAAAHLPGRRRRRRYGRRARSRETSLPSVPPPPHTPALPAARADPGLERAWRAPPKPPPGLGVGPSRARDPASTSRPPFRPPL</sequence>
<dbReference type="GeneID" id="139074972"/>
<evidence type="ECO:0000313" key="2">
    <source>
        <dbReference type="Proteomes" id="UP001652662"/>
    </source>
</evidence>